<comment type="caution">
    <text evidence="1">The sequence shown here is derived from an EMBL/GenBank/DDBJ whole genome shotgun (WGS) entry which is preliminary data.</text>
</comment>
<evidence type="ECO:0000313" key="2">
    <source>
        <dbReference type="Proteomes" id="UP001283341"/>
    </source>
</evidence>
<organism evidence="1 2">
    <name type="scientific">Apodospora peruviana</name>
    <dbReference type="NCBI Taxonomy" id="516989"/>
    <lineage>
        <taxon>Eukaryota</taxon>
        <taxon>Fungi</taxon>
        <taxon>Dikarya</taxon>
        <taxon>Ascomycota</taxon>
        <taxon>Pezizomycotina</taxon>
        <taxon>Sordariomycetes</taxon>
        <taxon>Sordariomycetidae</taxon>
        <taxon>Sordariales</taxon>
        <taxon>Lasiosphaeriaceae</taxon>
        <taxon>Apodospora</taxon>
    </lineage>
</organism>
<reference evidence="1" key="1">
    <citation type="journal article" date="2023" name="Mol. Phylogenet. Evol.">
        <title>Genome-scale phylogeny and comparative genomics of the fungal order Sordariales.</title>
        <authorList>
            <person name="Hensen N."/>
            <person name="Bonometti L."/>
            <person name="Westerberg I."/>
            <person name="Brannstrom I.O."/>
            <person name="Guillou S."/>
            <person name="Cros-Aarteil S."/>
            <person name="Calhoun S."/>
            <person name="Haridas S."/>
            <person name="Kuo A."/>
            <person name="Mondo S."/>
            <person name="Pangilinan J."/>
            <person name="Riley R."/>
            <person name="LaButti K."/>
            <person name="Andreopoulos B."/>
            <person name="Lipzen A."/>
            <person name="Chen C."/>
            <person name="Yan M."/>
            <person name="Daum C."/>
            <person name="Ng V."/>
            <person name="Clum A."/>
            <person name="Steindorff A."/>
            <person name="Ohm R.A."/>
            <person name="Martin F."/>
            <person name="Silar P."/>
            <person name="Natvig D.O."/>
            <person name="Lalanne C."/>
            <person name="Gautier V."/>
            <person name="Ament-Velasquez S.L."/>
            <person name="Kruys A."/>
            <person name="Hutchinson M.I."/>
            <person name="Powell A.J."/>
            <person name="Barry K."/>
            <person name="Miller A.N."/>
            <person name="Grigoriev I.V."/>
            <person name="Debuchy R."/>
            <person name="Gladieux P."/>
            <person name="Hiltunen Thoren M."/>
            <person name="Johannesson H."/>
        </authorList>
    </citation>
    <scope>NUCLEOTIDE SEQUENCE</scope>
    <source>
        <strain evidence="1">CBS 118394</strain>
    </source>
</reference>
<reference evidence="1" key="2">
    <citation type="submission" date="2023-06" db="EMBL/GenBank/DDBJ databases">
        <authorList>
            <consortium name="Lawrence Berkeley National Laboratory"/>
            <person name="Haridas S."/>
            <person name="Hensen N."/>
            <person name="Bonometti L."/>
            <person name="Westerberg I."/>
            <person name="Brannstrom I.O."/>
            <person name="Guillou S."/>
            <person name="Cros-Aarteil S."/>
            <person name="Calhoun S."/>
            <person name="Kuo A."/>
            <person name="Mondo S."/>
            <person name="Pangilinan J."/>
            <person name="Riley R."/>
            <person name="Labutti K."/>
            <person name="Andreopoulos B."/>
            <person name="Lipzen A."/>
            <person name="Chen C."/>
            <person name="Yanf M."/>
            <person name="Daum C."/>
            <person name="Ng V."/>
            <person name="Clum A."/>
            <person name="Steindorff A."/>
            <person name="Ohm R."/>
            <person name="Martin F."/>
            <person name="Silar P."/>
            <person name="Natvig D."/>
            <person name="Lalanne C."/>
            <person name="Gautier V."/>
            <person name="Ament-Velasquez S.L."/>
            <person name="Kruys A."/>
            <person name="Hutchinson M.I."/>
            <person name="Powell A.J."/>
            <person name="Barry K."/>
            <person name="Miller A.N."/>
            <person name="Grigoriev I.V."/>
            <person name="Debuchy R."/>
            <person name="Gladieux P."/>
            <person name="Thoren M.H."/>
            <person name="Johannesson H."/>
        </authorList>
    </citation>
    <scope>NUCLEOTIDE SEQUENCE</scope>
    <source>
        <strain evidence="1">CBS 118394</strain>
    </source>
</reference>
<accession>A0AAE0IH04</accession>
<evidence type="ECO:0000313" key="1">
    <source>
        <dbReference type="EMBL" id="KAK3324896.1"/>
    </source>
</evidence>
<protein>
    <submittedName>
        <fullName evidence="1">Uncharacterized protein</fullName>
    </submittedName>
</protein>
<dbReference type="Proteomes" id="UP001283341">
    <property type="component" value="Unassembled WGS sequence"/>
</dbReference>
<proteinExistence type="predicted"/>
<keyword evidence="2" id="KW-1185">Reference proteome</keyword>
<dbReference type="AlphaFoldDB" id="A0AAE0IH04"/>
<gene>
    <name evidence="1" type="ORF">B0H66DRAFT_528950</name>
</gene>
<dbReference type="EMBL" id="JAUEDM010000002">
    <property type="protein sequence ID" value="KAK3324896.1"/>
    <property type="molecule type" value="Genomic_DNA"/>
</dbReference>
<name>A0AAE0IH04_9PEZI</name>
<sequence length="420" mass="47536">MSPSYQLEDEMAYLPTRCPKRGHFQRQIRKTSLPAKIQQSHTSTSNPHKLCIHIHRRSYAVSIHLQLSNKDIHHPTHVVPYPTMTSRQAWKTGLRPRTYKHWQAYQAICDENSAAAVGRRMCGRNYGKIKRLTELAAVAPPTLIRRILIDGTRAVEVETSIPARGGWSKRTLENAILQADPKFVPERPEAGVMTIGHFAVLERVPGSRIGGPLEEEVGRRSTGKDVTVRFPGVVIRAFEKKETTVSQQSRAIWMRSPTHSAPKDGPSISPSPAVKQDIDHLNLVVGPHPTMPPQRKPSSLKLWKTGIPPGTYLYWQAYQAIYDQIRAAGDERQPPTLVEYRDRIESSFVIITTSIPAGPSYSREWLIETIEEVTRFFCFKPGALTEKGDLWTSEMWGVRFFGATEKDFEKDRRAPKPYGT</sequence>